<sequence length="210" mass="22029">MQTNDVLSESRTATKHDIGRWADVDEGYDLEKGEFKVPAIEHLAASLVRTVEPVVTIVPAIPIAPRVEPISIAAAVVPIAPTLEPVSISTSVPIAEPVSIAPVVPIIYFALSAPTVEQTSAAPIDLAVDCSRAIDSMESEQNMPANIVESDVVIHTSPSSASGSILTSSPGRVEIHFDDVAVVDDSLLQGGDFTSVGKCQPGRPEGEKSK</sequence>
<name>A0A9Q0GSX5_9MAGN</name>
<comment type="caution">
    <text evidence="1">The sequence shown here is derived from an EMBL/GenBank/DDBJ whole genome shotgun (WGS) entry which is preliminary data.</text>
</comment>
<organism evidence="1 2">
    <name type="scientific">Protea cynaroides</name>
    <dbReference type="NCBI Taxonomy" id="273540"/>
    <lineage>
        <taxon>Eukaryota</taxon>
        <taxon>Viridiplantae</taxon>
        <taxon>Streptophyta</taxon>
        <taxon>Embryophyta</taxon>
        <taxon>Tracheophyta</taxon>
        <taxon>Spermatophyta</taxon>
        <taxon>Magnoliopsida</taxon>
        <taxon>Proteales</taxon>
        <taxon>Proteaceae</taxon>
        <taxon>Protea</taxon>
    </lineage>
</organism>
<gene>
    <name evidence="1" type="ORF">NE237_028712</name>
</gene>
<evidence type="ECO:0000313" key="2">
    <source>
        <dbReference type="Proteomes" id="UP001141806"/>
    </source>
</evidence>
<accession>A0A9Q0GSX5</accession>
<reference evidence="1" key="1">
    <citation type="journal article" date="2023" name="Plant J.">
        <title>The genome of the king protea, Protea cynaroides.</title>
        <authorList>
            <person name="Chang J."/>
            <person name="Duong T.A."/>
            <person name="Schoeman C."/>
            <person name="Ma X."/>
            <person name="Roodt D."/>
            <person name="Barker N."/>
            <person name="Li Z."/>
            <person name="Van de Peer Y."/>
            <person name="Mizrachi E."/>
        </authorList>
    </citation>
    <scope>NUCLEOTIDE SEQUENCE</scope>
    <source>
        <tissue evidence="1">Young leaves</tissue>
    </source>
</reference>
<dbReference type="Proteomes" id="UP001141806">
    <property type="component" value="Unassembled WGS sequence"/>
</dbReference>
<evidence type="ECO:0000313" key="1">
    <source>
        <dbReference type="EMBL" id="KAJ4951880.1"/>
    </source>
</evidence>
<keyword evidence="2" id="KW-1185">Reference proteome</keyword>
<protein>
    <submittedName>
        <fullName evidence="1">Uncharacterized protein</fullName>
    </submittedName>
</protein>
<dbReference type="EMBL" id="JAMYWD010000012">
    <property type="protein sequence ID" value="KAJ4951880.1"/>
    <property type="molecule type" value="Genomic_DNA"/>
</dbReference>
<proteinExistence type="predicted"/>
<dbReference type="AlphaFoldDB" id="A0A9Q0GSX5"/>